<dbReference type="SUPFAM" id="SSF55729">
    <property type="entry name" value="Acyl-CoA N-acyltransferases (Nat)"/>
    <property type="match status" value="1"/>
</dbReference>
<organism evidence="2 3">
    <name type="scientific">Vibrio aquimaris</name>
    <dbReference type="NCBI Taxonomy" id="2587862"/>
    <lineage>
        <taxon>Bacteria</taxon>
        <taxon>Pseudomonadati</taxon>
        <taxon>Pseudomonadota</taxon>
        <taxon>Gammaproteobacteria</taxon>
        <taxon>Vibrionales</taxon>
        <taxon>Vibrionaceae</taxon>
        <taxon>Vibrio</taxon>
    </lineage>
</organism>
<name>A0A5P9CL06_9VIBR</name>
<dbReference type="AlphaFoldDB" id="A0A5P9CL06"/>
<accession>A0A5P9CL06</accession>
<dbReference type="Gene3D" id="3.40.630.30">
    <property type="match status" value="1"/>
</dbReference>
<evidence type="ECO:0000313" key="2">
    <source>
        <dbReference type="EMBL" id="QFT26934.1"/>
    </source>
</evidence>
<protein>
    <recommendedName>
        <fullName evidence="1">N-acetyltransferase domain-containing protein</fullName>
    </recommendedName>
</protein>
<feature type="domain" description="N-acetyltransferase" evidence="1">
    <location>
        <begin position="11"/>
        <end position="158"/>
    </location>
</feature>
<dbReference type="GO" id="GO:0016747">
    <property type="term" value="F:acyltransferase activity, transferring groups other than amino-acyl groups"/>
    <property type="evidence" value="ECO:0007669"/>
    <property type="project" value="InterPro"/>
</dbReference>
<dbReference type="RefSeq" id="WP_152431004.1">
    <property type="nucleotide sequence ID" value="NZ_CBCSDK010000001.1"/>
</dbReference>
<dbReference type="InterPro" id="IPR000182">
    <property type="entry name" value="GNAT_dom"/>
</dbReference>
<proteinExistence type="predicted"/>
<sequence length="171" mass="19615">MIIATRRTLLIPYTESLQSEFLMLSYCVRHYNKREALHTVSSAKRLFQRILYDPSIYSLAVLDNHSRDYIGHVFIHDLDRQPELGFMFDKAYWGKGVASEVIGAFLPKALTDLKLPQVSAKVDSCHIPAIRVLDKLGFEQQGDIYADVLHFRYVFTFDEEELSLVSSSSHA</sequence>
<keyword evidence="3" id="KW-1185">Reference proteome</keyword>
<dbReference type="PROSITE" id="PS51186">
    <property type="entry name" value="GNAT"/>
    <property type="match status" value="1"/>
</dbReference>
<dbReference type="KEGG" id="vaq:FIV01_10880"/>
<dbReference type="PANTHER" id="PTHR43792:SF1">
    <property type="entry name" value="N-ACETYLTRANSFERASE DOMAIN-CONTAINING PROTEIN"/>
    <property type="match status" value="1"/>
</dbReference>
<reference evidence="2 3" key="1">
    <citation type="submission" date="2019-10" db="EMBL/GenBank/DDBJ databases">
        <title>Complete genome sequence of Vibrio sp. strain THAF100, isolated from non-filtered water from the water column of tank 6 of a marine aquarium containing stony-coral fragments. Water maintained at 26 degree C.</title>
        <authorList>
            <person name="Ruckert C."/>
            <person name="Franco A."/>
            <person name="Kalinowski J."/>
            <person name="Glaeser S."/>
        </authorList>
    </citation>
    <scope>NUCLEOTIDE SEQUENCE [LARGE SCALE GENOMIC DNA]</scope>
    <source>
        <strain evidence="2 3">THAF100</strain>
    </source>
</reference>
<dbReference type="EMBL" id="CP045350">
    <property type="protein sequence ID" value="QFT26934.1"/>
    <property type="molecule type" value="Genomic_DNA"/>
</dbReference>
<dbReference type="PANTHER" id="PTHR43792">
    <property type="entry name" value="GNAT FAMILY, PUTATIVE (AFU_ORTHOLOGUE AFUA_3G00765)-RELATED-RELATED"/>
    <property type="match status" value="1"/>
</dbReference>
<evidence type="ECO:0000259" key="1">
    <source>
        <dbReference type="PROSITE" id="PS51186"/>
    </source>
</evidence>
<dbReference type="Proteomes" id="UP000326936">
    <property type="component" value="Chromosome"/>
</dbReference>
<dbReference type="Pfam" id="PF13302">
    <property type="entry name" value="Acetyltransf_3"/>
    <property type="match status" value="1"/>
</dbReference>
<dbReference type="InterPro" id="IPR016181">
    <property type="entry name" value="Acyl_CoA_acyltransferase"/>
</dbReference>
<dbReference type="OrthoDB" id="9801656at2"/>
<evidence type="ECO:0000313" key="3">
    <source>
        <dbReference type="Proteomes" id="UP000326936"/>
    </source>
</evidence>
<gene>
    <name evidence="2" type="ORF">FIV01_10880</name>
</gene>
<dbReference type="InterPro" id="IPR051531">
    <property type="entry name" value="N-acetyltransferase"/>
</dbReference>